<evidence type="ECO:0000313" key="1">
    <source>
        <dbReference type="EMBL" id="THD11717.1"/>
    </source>
</evidence>
<dbReference type="AlphaFoldDB" id="A0A4S3KRJ4"/>
<proteinExistence type="predicted"/>
<dbReference type="Proteomes" id="UP000307749">
    <property type="component" value="Unassembled WGS sequence"/>
</dbReference>
<organism evidence="1 2">
    <name type="scientific">Metallibacterium scheffleri</name>
    <dbReference type="NCBI Taxonomy" id="993689"/>
    <lineage>
        <taxon>Bacteria</taxon>
        <taxon>Pseudomonadati</taxon>
        <taxon>Pseudomonadota</taxon>
        <taxon>Gammaproteobacteria</taxon>
        <taxon>Lysobacterales</taxon>
        <taxon>Rhodanobacteraceae</taxon>
        <taxon>Metallibacterium</taxon>
    </lineage>
</organism>
<keyword evidence="2" id="KW-1185">Reference proteome</keyword>
<sequence length="154" mass="16729">MLEVLEQAVLLGSLSPFAAFTWDNVEWNAEQPDPIDTSLISPHTRLADQTKIRAKNLAAWCDAKGITHPWAEAFARTQQPTQQLDSYPAELRAAIEAFEAVRSDPKAQAGRSPKSAIAAWLKSNKPDLSEGARDRIATVANWQPVGGAPKTPGT</sequence>
<reference evidence="1 2" key="1">
    <citation type="submission" date="2017-02" db="EMBL/GenBank/DDBJ databases">
        <title>Whole genome sequencing of Metallibacterium scheffleri DSM 24874 (T).</title>
        <authorList>
            <person name="Kumar S."/>
            <person name="Patil P."/>
            <person name="Patil P.B."/>
        </authorList>
    </citation>
    <scope>NUCLEOTIDE SEQUENCE [LARGE SCALE GENOMIC DNA]</scope>
    <source>
        <strain evidence="1 2">DSM 24874</strain>
    </source>
</reference>
<name>A0A4S3KRJ4_9GAMM</name>
<dbReference type="EMBL" id="MWQO01000007">
    <property type="protein sequence ID" value="THD11717.1"/>
    <property type="molecule type" value="Genomic_DNA"/>
</dbReference>
<evidence type="ECO:0000313" key="2">
    <source>
        <dbReference type="Proteomes" id="UP000307749"/>
    </source>
</evidence>
<accession>A0A4S3KRJ4</accession>
<dbReference type="STRING" id="993689.GCA_002077135_01531"/>
<comment type="caution">
    <text evidence="1">The sequence shown here is derived from an EMBL/GenBank/DDBJ whole genome shotgun (WGS) entry which is preliminary data.</text>
</comment>
<gene>
    <name evidence="1" type="ORF">B1806_02285</name>
</gene>
<protein>
    <submittedName>
        <fullName evidence="1">Uncharacterized protein</fullName>
    </submittedName>
</protein>